<dbReference type="AlphaFoldDB" id="A0A5C1ABT3"/>
<name>A0A5C1ABT3_9BACT</name>
<keyword evidence="2" id="KW-1185">Reference proteome</keyword>
<organism evidence="1 2">
    <name type="scientific">Limnoglobus roseus</name>
    <dbReference type="NCBI Taxonomy" id="2598579"/>
    <lineage>
        <taxon>Bacteria</taxon>
        <taxon>Pseudomonadati</taxon>
        <taxon>Planctomycetota</taxon>
        <taxon>Planctomycetia</taxon>
        <taxon>Gemmatales</taxon>
        <taxon>Gemmataceae</taxon>
        <taxon>Limnoglobus</taxon>
    </lineage>
</organism>
<accession>A0A5C1ABT3</accession>
<proteinExistence type="predicted"/>
<dbReference type="EMBL" id="CP042425">
    <property type="protein sequence ID" value="QEL15486.1"/>
    <property type="molecule type" value="Genomic_DNA"/>
</dbReference>
<dbReference type="Proteomes" id="UP000324974">
    <property type="component" value="Chromosome"/>
</dbReference>
<evidence type="ECO:0000313" key="1">
    <source>
        <dbReference type="EMBL" id="QEL15486.1"/>
    </source>
</evidence>
<evidence type="ECO:0000313" key="2">
    <source>
        <dbReference type="Proteomes" id="UP000324974"/>
    </source>
</evidence>
<dbReference type="OrthoDB" id="281469at2"/>
<protein>
    <submittedName>
        <fullName evidence="1">Uncharacterized protein</fullName>
    </submittedName>
</protein>
<dbReference type="KEGG" id="lrs:PX52LOC_02409"/>
<dbReference type="RefSeq" id="WP_149110297.1">
    <property type="nucleotide sequence ID" value="NZ_CP042425.1"/>
</dbReference>
<reference evidence="2" key="1">
    <citation type="submission" date="2019-08" db="EMBL/GenBank/DDBJ databases">
        <title>Limnoglobus roseus gen. nov., sp. nov., a novel freshwater planctomycete with a giant genome from the family Gemmataceae.</title>
        <authorList>
            <person name="Kulichevskaya I.S."/>
            <person name="Naumoff D.G."/>
            <person name="Miroshnikov K."/>
            <person name="Ivanova A."/>
            <person name="Philippov D.A."/>
            <person name="Hakobyan A."/>
            <person name="Rijpstra I.C."/>
            <person name="Sinninghe Damste J.S."/>
            <person name="Liesack W."/>
            <person name="Dedysh S.N."/>
        </authorList>
    </citation>
    <scope>NUCLEOTIDE SEQUENCE [LARGE SCALE GENOMIC DNA]</scope>
    <source>
        <strain evidence="2">PX52</strain>
    </source>
</reference>
<gene>
    <name evidence="1" type="ORF">PX52LOC_02409</name>
</gene>
<sequence length="113" mass="12499">MTLTTEEMGDMPAVDAATLEEVLSSDSFGKFAVLSKSSKSFIQAGSDWQPGPACEAFIDTHGSDPWVLEYRERGRQFRAVGLVTLDQVQAAFRSYLSGRADWRTGFTWGKIEV</sequence>